<dbReference type="PANTHER" id="PTHR38589">
    <property type="entry name" value="BLR0621 PROTEIN"/>
    <property type="match status" value="1"/>
</dbReference>
<sequence>MIINKLRCVKSSLQTILVTNDRYSDKSATLETFEKTGDVWERVFPPMNAVLGKNGFTCNKIEGDGKSPIGVYKLQTCFGKYPNPSTLLPYRQTTENDTWVDDVDSLYYNTWQVNPAYGRWSSGEVLRPEDGVYYDYSIVINYNTADRIPGRGSAIFLHIWEGPDVPTFGCIAVEYDNLLKIIRWLNPSSNPIIIQGPMNEVLRW</sequence>
<dbReference type="STRING" id="398512.Bccel_1217"/>
<name>A0A0L6JKP6_9FIRM</name>
<protein>
    <submittedName>
        <fullName evidence="3">ErfK/YbiS/YcfS/YnhG family protein</fullName>
    </submittedName>
</protein>
<evidence type="ECO:0000313" key="3">
    <source>
        <dbReference type="EMBL" id="KNY25957.1"/>
    </source>
</evidence>
<feature type="active site" description="Proton donor/acceptor" evidence="1">
    <location>
        <position position="158"/>
    </location>
</feature>
<proteinExistence type="predicted"/>
<evidence type="ECO:0000256" key="1">
    <source>
        <dbReference type="PROSITE-ProRule" id="PRU01373"/>
    </source>
</evidence>
<dbReference type="PROSITE" id="PS52029">
    <property type="entry name" value="LD_TPASE"/>
    <property type="match status" value="1"/>
</dbReference>
<dbReference type="GO" id="GO:0016740">
    <property type="term" value="F:transferase activity"/>
    <property type="evidence" value="ECO:0007669"/>
    <property type="project" value="InterPro"/>
</dbReference>
<feature type="active site" description="Nucleophile" evidence="1">
    <location>
        <position position="170"/>
    </location>
</feature>
<organism evidence="3 4">
    <name type="scientific">Pseudobacteroides cellulosolvens ATCC 35603 = DSM 2933</name>
    <dbReference type="NCBI Taxonomy" id="398512"/>
    <lineage>
        <taxon>Bacteria</taxon>
        <taxon>Bacillati</taxon>
        <taxon>Bacillota</taxon>
        <taxon>Clostridia</taxon>
        <taxon>Eubacteriales</taxon>
        <taxon>Oscillospiraceae</taxon>
        <taxon>Pseudobacteroides</taxon>
    </lineage>
</organism>
<dbReference type="RefSeq" id="WP_050753164.1">
    <property type="nucleotide sequence ID" value="NZ_JQKC01000026.1"/>
</dbReference>
<dbReference type="eggNOG" id="COG3786">
    <property type="taxonomic scope" value="Bacteria"/>
</dbReference>
<comment type="caution">
    <text evidence="3">The sequence shown here is derived from an EMBL/GenBank/DDBJ whole genome shotgun (WGS) entry which is preliminary data.</text>
</comment>
<keyword evidence="1" id="KW-0573">Peptidoglycan synthesis</keyword>
<dbReference type="GO" id="GO:0008360">
    <property type="term" value="P:regulation of cell shape"/>
    <property type="evidence" value="ECO:0007669"/>
    <property type="project" value="UniProtKB-UniRule"/>
</dbReference>
<dbReference type="PANTHER" id="PTHR38589:SF1">
    <property type="entry name" value="BLR0621 PROTEIN"/>
    <property type="match status" value="1"/>
</dbReference>
<evidence type="ECO:0000259" key="2">
    <source>
        <dbReference type="PROSITE" id="PS52029"/>
    </source>
</evidence>
<keyword evidence="1" id="KW-0133">Cell shape</keyword>
<accession>A0A0L6JKP6</accession>
<evidence type="ECO:0000313" key="4">
    <source>
        <dbReference type="Proteomes" id="UP000036923"/>
    </source>
</evidence>
<dbReference type="OrthoDB" id="186490at2"/>
<dbReference type="Proteomes" id="UP000036923">
    <property type="component" value="Unassembled WGS sequence"/>
</dbReference>
<dbReference type="AlphaFoldDB" id="A0A0L6JKP6"/>
<dbReference type="GO" id="GO:0009252">
    <property type="term" value="P:peptidoglycan biosynthetic process"/>
    <property type="evidence" value="ECO:0007669"/>
    <property type="project" value="UniProtKB-KW"/>
</dbReference>
<keyword evidence="4" id="KW-1185">Reference proteome</keyword>
<keyword evidence="1" id="KW-0961">Cell wall biogenesis/degradation</keyword>
<dbReference type="Pfam" id="PF03734">
    <property type="entry name" value="YkuD"/>
    <property type="match status" value="1"/>
</dbReference>
<gene>
    <name evidence="3" type="ORF">Bccel_1217</name>
</gene>
<dbReference type="GO" id="GO:0071555">
    <property type="term" value="P:cell wall organization"/>
    <property type="evidence" value="ECO:0007669"/>
    <property type="project" value="UniProtKB-UniRule"/>
</dbReference>
<dbReference type="EMBL" id="LGTC01000001">
    <property type="protein sequence ID" value="KNY25957.1"/>
    <property type="molecule type" value="Genomic_DNA"/>
</dbReference>
<reference evidence="4" key="1">
    <citation type="submission" date="2015-07" db="EMBL/GenBank/DDBJ databases">
        <title>Near-Complete Genome Sequence of the Cellulolytic Bacterium Bacteroides (Pseudobacteroides) cellulosolvens ATCC 35603.</title>
        <authorList>
            <person name="Dassa B."/>
            <person name="Utturkar S.M."/>
            <person name="Klingeman D.M."/>
            <person name="Hurt R.A."/>
            <person name="Keller M."/>
            <person name="Xu J."/>
            <person name="Reddy Y.H.K."/>
            <person name="Borovok I."/>
            <person name="Grinberg I.R."/>
            <person name="Lamed R."/>
            <person name="Zhivin O."/>
            <person name="Bayer E.A."/>
            <person name="Brown S.D."/>
        </authorList>
    </citation>
    <scope>NUCLEOTIDE SEQUENCE [LARGE SCALE GENOMIC DNA]</scope>
    <source>
        <strain evidence="4">DSM 2933</strain>
    </source>
</reference>
<comment type="pathway">
    <text evidence="1">Cell wall biogenesis; peptidoglycan biosynthesis.</text>
</comment>
<dbReference type="InterPro" id="IPR005490">
    <property type="entry name" value="LD_TPept_cat_dom"/>
</dbReference>
<feature type="domain" description="L,D-TPase catalytic" evidence="2">
    <location>
        <begin position="19"/>
        <end position="195"/>
    </location>
</feature>